<dbReference type="EMBL" id="NKXS01005240">
    <property type="protein sequence ID" value="PIN04214.1"/>
    <property type="molecule type" value="Genomic_DNA"/>
</dbReference>
<dbReference type="Proteomes" id="UP000231279">
    <property type="component" value="Unassembled WGS sequence"/>
</dbReference>
<proteinExistence type="predicted"/>
<comment type="caution">
    <text evidence="1">The sequence shown here is derived from an EMBL/GenBank/DDBJ whole genome shotgun (WGS) entry which is preliminary data.</text>
</comment>
<keyword evidence="2" id="KW-1185">Reference proteome</keyword>
<sequence length="74" mass="8539">MRLVVVLGPIKCRNLQGRIRTSISCPPGLVYCSFLPMDLFSLLHFKEVKLGYMMSIEDGKLKEYFSTKLKMDDH</sequence>
<organism evidence="1 2">
    <name type="scientific">Handroanthus impetiginosus</name>
    <dbReference type="NCBI Taxonomy" id="429701"/>
    <lineage>
        <taxon>Eukaryota</taxon>
        <taxon>Viridiplantae</taxon>
        <taxon>Streptophyta</taxon>
        <taxon>Embryophyta</taxon>
        <taxon>Tracheophyta</taxon>
        <taxon>Spermatophyta</taxon>
        <taxon>Magnoliopsida</taxon>
        <taxon>eudicotyledons</taxon>
        <taxon>Gunneridae</taxon>
        <taxon>Pentapetalae</taxon>
        <taxon>asterids</taxon>
        <taxon>lamiids</taxon>
        <taxon>Lamiales</taxon>
        <taxon>Bignoniaceae</taxon>
        <taxon>Crescentiina</taxon>
        <taxon>Tabebuia alliance</taxon>
        <taxon>Handroanthus</taxon>
    </lineage>
</organism>
<protein>
    <submittedName>
        <fullName evidence="1">Uncharacterized protein</fullName>
    </submittedName>
</protein>
<evidence type="ECO:0000313" key="1">
    <source>
        <dbReference type="EMBL" id="PIN04214.1"/>
    </source>
</evidence>
<name>A0A2G9GFZ4_9LAMI</name>
<evidence type="ECO:0000313" key="2">
    <source>
        <dbReference type="Proteomes" id="UP000231279"/>
    </source>
</evidence>
<accession>A0A2G9GFZ4</accession>
<reference evidence="2" key="1">
    <citation type="journal article" date="2018" name="Gigascience">
        <title>Genome assembly of the Pink Ipe (Handroanthus impetiginosus, Bignoniaceae), a highly valued, ecologically keystone Neotropical timber forest tree.</title>
        <authorList>
            <person name="Silva-Junior O.B."/>
            <person name="Grattapaglia D."/>
            <person name="Novaes E."/>
            <person name="Collevatti R.G."/>
        </authorList>
    </citation>
    <scope>NUCLEOTIDE SEQUENCE [LARGE SCALE GENOMIC DNA]</scope>
    <source>
        <strain evidence="2">cv. UFG-1</strain>
    </source>
</reference>
<gene>
    <name evidence="1" type="ORF">CDL12_23253</name>
</gene>
<dbReference type="AlphaFoldDB" id="A0A2G9GFZ4"/>